<keyword evidence="1" id="KW-0472">Membrane</keyword>
<keyword evidence="3" id="KW-1185">Reference proteome</keyword>
<dbReference type="Proteomes" id="UP001291309">
    <property type="component" value="Unassembled WGS sequence"/>
</dbReference>
<organism evidence="2 3">
    <name type="scientific">Hyalangium rubrum</name>
    <dbReference type="NCBI Taxonomy" id="3103134"/>
    <lineage>
        <taxon>Bacteria</taxon>
        <taxon>Pseudomonadati</taxon>
        <taxon>Myxococcota</taxon>
        <taxon>Myxococcia</taxon>
        <taxon>Myxococcales</taxon>
        <taxon>Cystobacterineae</taxon>
        <taxon>Archangiaceae</taxon>
        <taxon>Hyalangium</taxon>
    </lineage>
</organism>
<comment type="caution">
    <text evidence="2">The sequence shown here is derived from an EMBL/GenBank/DDBJ whole genome shotgun (WGS) entry which is preliminary data.</text>
</comment>
<evidence type="ECO:0000256" key="1">
    <source>
        <dbReference type="SAM" id="Phobius"/>
    </source>
</evidence>
<accession>A0ABU5H8E2</accession>
<name>A0ABU5H8E2_9BACT</name>
<protein>
    <recommendedName>
        <fullName evidence="4">Anti-sigma factor</fullName>
    </recommendedName>
</protein>
<reference evidence="2 3" key="1">
    <citation type="submission" date="2023-12" db="EMBL/GenBank/DDBJ databases">
        <title>the genome sequence of Hyalangium sp. s54d21.</title>
        <authorList>
            <person name="Zhang X."/>
        </authorList>
    </citation>
    <scope>NUCLEOTIDE SEQUENCE [LARGE SCALE GENOMIC DNA]</scope>
    <source>
        <strain evidence="3">s54d21</strain>
    </source>
</reference>
<dbReference type="EMBL" id="JAXIVS010000009">
    <property type="protein sequence ID" value="MDY7229748.1"/>
    <property type="molecule type" value="Genomic_DNA"/>
</dbReference>
<gene>
    <name evidence="2" type="ORF">SYV04_25365</name>
</gene>
<keyword evidence="1" id="KW-1133">Transmembrane helix</keyword>
<dbReference type="RefSeq" id="WP_321548470.1">
    <property type="nucleotide sequence ID" value="NZ_JAXIVS010000009.1"/>
</dbReference>
<sequence>MKHLDANAMRALSAREPEAVAYFREHLAAPCDTCEEFLAQSADTDGLDGQVDALLLGLAPRPEAPRNEVGWMRLRRHLRAPSRTGRWAGAAAALAACLLAVVFVPRLIASPPREAAWDGVKGSNRIALELAVVARSAQGELRRLDFGASVLPDEVLLLRYHATEAGSALLFQQQEGGTPELLGAFSLQAGTHDLQGPQGLAGVSLTGESGAMTLWLVASAPGVELSEEQVRAALGNGTAQGQNPLAIAQFDVFVQTGHNPR</sequence>
<evidence type="ECO:0000313" key="3">
    <source>
        <dbReference type="Proteomes" id="UP001291309"/>
    </source>
</evidence>
<evidence type="ECO:0008006" key="4">
    <source>
        <dbReference type="Google" id="ProtNLM"/>
    </source>
</evidence>
<proteinExistence type="predicted"/>
<keyword evidence="1" id="KW-0812">Transmembrane</keyword>
<evidence type="ECO:0000313" key="2">
    <source>
        <dbReference type="EMBL" id="MDY7229748.1"/>
    </source>
</evidence>
<feature type="transmembrane region" description="Helical" evidence="1">
    <location>
        <begin position="85"/>
        <end position="104"/>
    </location>
</feature>